<proteinExistence type="predicted"/>
<reference evidence="2" key="1">
    <citation type="journal article" date="2019" name="Int. J. Syst. Evol. Microbiol.">
        <title>The Global Catalogue of Microorganisms (GCM) 10K type strain sequencing project: providing services to taxonomists for standard genome sequencing and annotation.</title>
        <authorList>
            <consortium name="The Broad Institute Genomics Platform"/>
            <consortium name="The Broad Institute Genome Sequencing Center for Infectious Disease"/>
            <person name="Wu L."/>
            <person name="Ma J."/>
        </authorList>
    </citation>
    <scope>NUCLEOTIDE SEQUENCE [LARGE SCALE GENOMIC DNA]</scope>
    <source>
        <strain evidence="2">CGMCC 4.1530</strain>
    </source>
</reference>
<evidence type="ECO:0000313" key="1">
    <source>
        <dbReference type="EMBL" id="MFC6362329.1"/>
    </source>
</evidence>
<dbReference type="Pfam" id="PF13982">
    <property type="entry name" value="YbfN"/>
    <property type="match status" value="1"/>
</dbReference>
<organism evidence="1 2">
    <name type="scientific">Tatumella punctata</name>
    <dbReference type="NCBI Taxonomy" id="399969"/>
    <lineage>
        <taxon>Bacteria</taxon>
        <taxon>Pseudomonadati</taxon>
        <taxon>Pseudomonadota</taxon>
        <taxon>Gammaproteobacteria</taxon>
        <taxon>Enterobacterales</taxon>
        <taxon>Erwiniaceae</taxon>
        <taxon>Tatumella</taxon>
    </lineage>
</organism>
<dbReference type="EMBL" id="JBHSUC010000010">
    <property type="protein sequence ID" value="MFC6362329.1"/>
    <property type="molecule type" value="Genomic_DNA"/>
</dbReference>
<name>A0ABW1VN68_9GAMM</name>
<dbReference type="InterPro" id="IPR025727">
    <property type="entry name" value="YbfN-like"/>
</dbReference>
<dbReference type="RefSeq" id="WP_212708400.1">
    <property type="nucleotide sequence ID" value="NZ_BAAAFW010000060.1"/>
</dbReference>
<sequence>MKYLLCFFIVSGLAGCQASIKKPLNNNMETVSPRDYQACINTLKSGDDEDSVIRCQRITNEIRKN</sequence>
<accession>A0ABW1VN68</accession>
<dbReference type="PROSITE" id="PS51257">
    <property type="entry name" value="PROKAR_LIPOPROTEIN"/>
    <property type="match status" value="1"/>
</dbReference>
<comment type="caution">
    <text evidence="1">The sequence shown here is derived from an EMBL/GenBank/DDBJ whole genome shotgun (WGS) entry which is preliminary data.</text>
</comment>
<dbReference type="Proteomes" id="UP001596215">
    <property type="component" value="Unassembled WGS sequence"/>
</dbReference>
<evidence type="ECO:0000313" key="2">
    <source>
        <dbReference type="Proteomes" id="UP001596215"/>
    </source>
</evidence>
<keyword evidence="1" id="KW-0449">Lipoprotein</keyword>
<gene>
    <name evidence="1" type="primary">chiQ</name>
    <name evidence="1" type="ORF">ACFP73_09490</name>
</gene>
<keyword evidence="2" id="KW-1185">Reference proteome</keyword>
<protein>
    <submittedName>
        <fullName evidence="1">ChiQ/YbfN family lipoprotein</fullName>
    </submittedName>
</protein>